<keyword evidence="9" id="KW-0547">Nucleotide-binding</keyword>
<dbReference type="EC" id="2.7.13.3" evidence="3"/>
<dbReference type="PROSITE" id="PS50885">
    <property type="entry name" value="HAMP"/>
    <property type="match status" value="1"/>
</dbReference>
<comment type="caution">
    <text evidence="18">The sequence shown here is derived from an EMBL/GenBank/DDBJ whole genome shotgun (WGS) entry which is preliminary data.</text>
</comment>
<dbReference type="PRINTS" id="PR00344">
    <property type="entry name" value="BCTRLSENSOR"/>
</dbReference>
<dbReference type="Pfam" id="PF00672">
    <property type="entry name" value="HAMP"/>
    <property type="match status" value="1"/>
</dbReference>
<evidence type="ECO:0000256" key="4">
    <source>
        <dbReference type="ARBA" id="ARBA00015735"/>
    </source>
</evidence>
<keyword evidence="12 15" id="KW-1133">Transmembrane helix</keyword>
<dbReference type="CDD" id="cd06225">
    <property type="entry name" value="HAMP"/>
    <property type="match status" value="1"/>
</dbReference>
<keyword evidence="13" id="KW-0902">Two-component regulatory system</keyword>
<dbReference type="Pfam" id="PF18719">
    <property type="entry name" value="ArlS_N"/>
    <property type="match status" value="1"/>
</dbReference>
<dbReference type="PANTHER" id="PTHR45528">
    <property type="entry name" value="SENSOR HISTIDINE KINASE CPXA"/>
    <property type="match status" value="1"/>
</dbReference>
<organism evidence="18 19">
    <name type="scientific">Paenibacillus sediminis</name>
    <dbReference type="NCBI Taxonomy" id="664909"/>
    <lineage>
        <taxon>Bacteria</taxon>
        <taxon>Bacillati</taxon>
        <taxon>Bacillota</taxon>
        <taxon>Bacilli</taxon>
        <taxon>Bacillales</taxon>
        <taxon>Paenibacillaceae</taxon>
        <taxon>Paenibacillus</taxon>
    </lineage>
</organism>
<evidence type="ECO:0000256" key="5">
    <source>
        <dbReference type="ARBA" id="ARBA00022475"/>
    </source>
</evidence>
<evidence type="ECO:0000256" key="12">
    <source>
        <dbReference type="ARBA" id="ARBA00022989"/>
    </source>
</evidence>
<dbReference type="EMBL" id="JAGGKP010000001">
    <property type="protein sequence ID" value="MBP1936173.1"/>
    <property type="molecule type" value="Genomic_DNA"/>
</dbReference>
<dbReference type="CDD" id="cd00075">
    <property type="entry name" value="HATPase"/>
    <property type="match status" value="1"/>
</dbReference>
<evidence type="ECO:0000259" key="17">
    <source>
        <dbReference type="PROSITE" id="PS50885"/>
    </source>
</evidence>
<dbReference type="Gene3D" id="1.10.287.130">
    <property type="match status" value="1"/>
</dbReference>
<evidence type="ECO:0000259" key="16">
    <source>
        <dbReference type="PROSITE" id="PS50109"/>
    </source>
</evidence>
<evidence type="ECO:0000256" key="7">
    <source>
        <dbReference type="ARBA" id="ARBA00022679"/>
    </source>
</evidence>
<dbReference type="InterPro" id="IPR005467">
    <property type="entry name" value="His_kinase_dom"/>
</dbReference>
<dbReference type="Proteomes" id="UP001519273">
    <property type="component" value="Unassembled WGS sequence"/>
</dbReference>
<keyword evidence="8 15" id="KW-0812">Transmembrane</keyword>
<dbReference type="Gene3D" id="6.10.340.10">
    <property type="match status" value="1"/>
</dbReference>
<comment type="catalytic activity">
    <reaction evidence="1">
        <text>ATP + protein L-histidine = ADP + protein N-phospho-L-histidine.</text>
        <dbReference type="EC" id="2.7.13.3"/>
    </reaction>
</comment>
<feature type="domain" description="Histidine kinase" evidence="16">
    <location>
        <begin position="249"/>
        <end position="465"/>
    </location>
</feature>
<dbReference type="PROSITE" id="PS50109">
    <property type="entry name" value="HIS_KIN"/>
    <property type="match status" value="1"/>
</dbReference>
<reference evidence="18 19" key="1">
    <citation type="submission" date="2021-03" db="EMBL/GenBank/DDBJ databases">
        <title>Genomic Encyclopedia of Type Strains, Phase IV (KMG-IV): sequencing the most valuable type-strain genomes for metagenomic binning, comparative biology and taxonomic classification.</title>
        <authorList>
            <person name="Goeker M."/>
        </authorList>
    </citation>
    <scope>NUCLEOTIDE SEQUENCE [LARGE SCALE GENOMIC DNA]</scope>
    <source>
        <strain evidence="18 19">DSM 23491</strain>
    </source>
</reference>
<sequence length="465" mass="53081">MNRVKLIFSHLPIRWKLAVWASLLLCILFLLYNGVQYLVINKWMMNQEENAITKNMDAIQGYFKQKDETAEEIPNSRSFIEDINQTHQMIRILDDKGTPILTVSDNLPDTWVRPQVAHSTRMISAWHLEDHLLILRSPLILNHFTGTIEIVNDLEITDRLSDVLLAVMFAGGVGAILLSALGGIFLSKQLIRPIQSITDTMIKIKQKGLQERVHFLDNSDELSNLAKVFNDLMDQLEVSFQQQKQFVEDASHELRTPISILEGHISLLNRWGKYKPEILEESLSVSSQELQRLKGIVNELLELTRAEAETPNTAVPSINISETIQYNLTNFAKLYPEFVFKQDLEQIIEVHVRIVPQHLEQILVILLDNAVKYSVHEKEIKVAGFVKGDRVWIQVIDKGIGIPQEAIPYIFDRFYRVDKARSREQGGTGLGLAIAKRLVRRYNGEIDVISTENVGTTVMIGFPIQ</sequence>
<keyword evidence="6" id="KW-0597">Phosphoprotein</keyword>
<protein>
    <recommendedName>
        <fullName evidence="4">Signal transduction histidine-protein kinase ArlS</fullName>
        <ecNumber evidence="3">2.7.13.3</ecNumber>
    </recommendedName>
</protein>
<feature type="transmembrane region" description="Helical" evidence="15">
    <location>
        <begin position="20"/>
        <end position="40"/>
    </location>
</feature>
<evidence type="ECO:0000256" key="3">
    <source>
        <dbReference type="ARBA" id="ARBA00012438"/>
    </source>
</evidence>
<evidence type="ECO:0000256" key="13">
    <source>
        <dbReference type="ARBA" id="ARBA00023012"/>
    </source>
</evidence>
<dbReference type="PANTHER" id="PTHR45528:SF12">
    <property type="entry name" value="SENSOR HISTIDINE KINASE ARSS"/>
    <property type="match status" value="1"/>
</dbReference>
<evidence type="ECO:0000256" key="11">
    <source>
        <dbReference type="ARBA" id="ARBA00022840"/>
    </source>
</evidence>
<gene>
    <name evidence="18" type="ORF">J2Z20_001034</name>
</gene>
<dbReference type="InterPro" id="IPR036097">
    <property type="entry name" value="HisK_dim/P_sf"/>
</dbReference>
<comment type="subcellular location">
    <subcellularLocation>
        <location evidence="2">Cell membrane</location>
        <topology evidence="2">Multi-pass membrane protein</topology>
    </subcellularLocation>
</comment>
<dbReference type="InterPro" id="IPR004358">
    <property type="entry name" value="Sig_transdc_His_kin-like_C"/>
</dbReference>
<evidence type="ECO:0000256" key="14">
    <source>
        <dbReference type="ARBA" id="ARBA00023136"/>
    </source>
</evidence>
<evidence type="ECO:0000256" key="8">
    <source>
        <dbReference type="ARBA" id="ARBA00022692"/>
    </source>
</evidence>
<dbReference type="SUPFAM" id="SSF158472">
    <property type="entry name" value="HAMP domain-like"/>
    <property type="match status" value="1"/>
</dbReference>
<keyword evidence="11" id="KW-0067">ATP-binding</keyword>
<dbReference type="SUPFAM" id="SSF47384">
    <property type="entry name" value="Homodimeric domain of signal transducing histidine kinase"/>
    <property type="match status" value="1"/>
</dbReference>
<dbReference type="SMART" id="SM00388">
    <property type="entry name" value="HisKA"/>
    <property type="match status" value="1"/>
</dbReference>
<dbReference type="InterPro" id="IPR050398">
    <property type="entry name" value="HssS/ArlS-like"/>
</dbReference>
<accession>A0ABS4H0X4</accession>
<keyword evidence="5" id="KW-1003">Cell membrane</keyword>
<keyword evidence="10 18" id="KW-0418">Kinase</keyword>
<proteinExistence type="predicted"/>
<keyword evidence="7 18" id="KW-0808">Transferase</keyword>
<dbReference type="SMART" id="SM00304">
    <property type="entry name" value="HAMP"/>
    <property type="match status" value="1"/>
</dbReference>
<dbReference type="Pfam" id="PF00512">
    <property type="entry name" value="HisKA"/>
    <property type="match status" value="1"/>
</dbReference>
<feature type="domain" description="HAMP" evidence="17">
    <location>
        <begin position="188"/>
        <end position="241"/>
    </location>
</feature>
<name>A0ABS4H0X4_9BACL</name>
<dbReference type="Gene3D" id="3.30.565.10">
    <property type="entry name" value="Histidine kinase-like ATPase, C-terminal domain"/>
    <property type="match status" value="1"/>
</dbReference>
<evidence type="ECO:0000256" key="10">
    <source>
        <dbReference type="ARBA" id="ARBA00022777"/>
    </source>
</evidence>
<dbReference type="CDD" id="cd00082">
    <property type="entry name" value="HisKA"/>
    <property type="match status" value="1"/>
</dbReference>
<dbReference type="InterPro" id="IPR003661">
    <property type="entry name" value="HisK_dim/P_dom"/>
</dbReference>
<dbReference type="Pfam" id="PF02518">
    <property type="entry name" value="HATPase_c"/>
    <property type="match status" value="1"/>
</dbReference>
<evidence type="ECO:0000256" key="9">
    <source>
        <dbReference type="ARBA" id="ARBA00022741"/>
    </source>
</evidence>
<dbReference type="InterPro" id="IPR041610">
    <property type="entry name" value="ArlS_N"/>
</dbReference>
<keyword evidence="14 15" id="KW-0472">Membrane</keyword>
<evidence type="ECO:0000313" key="18">
    <source>
        <dbReference type="EMBL" id="MBP1936173.1"/>
    </source>
</evidence>
<evidence type="ECO:0000313" key="19">
    <source>
        <dbReference type="Proteomes" id="UP001519273"/>
    </source>
</evidence>
<dbReference type="SUPFAM" id="SSF55874">
    <property type="entry name" value="ATPase domain of HSP90 chaperone/DNA topoisomerase II/histidine kinase"/>
    <property type="match status" value="1"/>
</dbReference>
<dbReference type="InterPro" id="IPR003660">
    <property type="entry name" value="HAMP_dom"/>
</dbReference>
<evidence type="ECO:0000256" key="15">
    <source>
        <dbReference type="SAM" id="Phobius"/>
    </source>
</evidence>
<feature type="transmembrane region" description="Helical" evidence="15">
    <location>
        <begin position="163"/>
        <end position="186"/>
    </location>
</feature>
<dbReference type="InterPro" id="IPR003594">
    <property type="entry name" value="HATPase_dom"/>
</dbReference>
<evidence type="ECO:0000256" key="2">
    <source>
        <dbReference type="ARBA" id="ARBA00004651"/>
    </source>
</evidence>
<dbReference type="InterPro" id="IPR036890">
    <property type="entry name" value="HATPase_C_sf"/>
</dbReference>
<evidence type="ECO:0000256" key="1">
    <source>
        <dbReference type="ARBA" id="ARBA00000085"/>
    </source>
</evidence>
<dbReference type="SMART" id="SM00387">
    <property type="entry name" value="HATPase_c"/>
    <property type="match status" value="1"/>
</dbReference>
<keyword evidence="19" id="KW-1185">Reference proteome</keyword>
<evidence type="ECO:0000256" key="6">
    <source>
        <dbReference type="ARBA" id="ARBA00022553"/>
    </source>
</evidence>
<dbReference type="GO" id="GO:0004673">
    <property type="term" value="F:protein histidine kinase activity"/>
    <property type="evidence" value="ECO:0007669"/>
    <property type="project" value="UniProtKB-EC"/>
</dbReference>
<dbReference type="RefSeq" id="WP_209846049.1">
    <property type="nucleotide sequence ID" value="NZ_CBCRVE010000002.1"/>
</dbReference>